<dbReference type="AlphaFoldDB" id="A0A2S2DUS7"/>
<evidence type="ECO:0000256" key="1">
    <source>
        <dbReference type="ARBA" id="ARBA00000552"/>
    </source>
</evidence>
<dbReference type="InterPro" id="IPR027449">
    <property type="entry name" value="KduI_N"/>
</dbReference>
<dbReference type="KEGG" id="psez:HME7025_01206"/>
<protein>
    <recommendedName>
        <fullName evidence="6">4-deoxy-L-threo-5-hexosulose-uronate ketol-isomerase</fullName>
        <ecNumber evidence="6">5.3.1.17</ecNumber>
    </recommendedName>
    <alternativeName>
        <fullName evidence="6">5-keto-4-deoxyuronate isomerase</fullName>
    </alternativeName>
    <alternativeName>
        <fullName evidence="6">DKI isomerase</fullName>
    </alternativeName>
</protein>
<evidence type="ECO:0000256" key="6">
    <source>
        <dbReference type="HAMAP-Rule" id="MF_00687"/>
    </source>
</evidence>
<comment type="pathway">
    <text evidence="6">Glycan metabolism; pectin degradation; 2-dehydro-3-deoxy-D-gluconate from pectin: step 4/5.</text>
</comment>
<dbReference type="GO" id="GO:0045490">
    <property type="term" value="P:pectin catabolic process"/>
    <property type="evidence" value="ECO:0007669"/>
    <property type="project" value="UniProtKB-UniRule"/>
</dbReference>
<dbReference type="PANTHER" id="PTHR38461:SF1">
    <property type="entry name" value="4-DEOXY-L-THREO-5-HEXOSULOSE-URONATE KETOL-ISOMERASE"/>
    <property type="match status" value="1"/>
</dbReference>
<dbReference type="SUPFAM" id="SSF51182">
    <property type="entry name" value="RmlC-like cupins"/>
    <property type="match status" value="1"/>
</dbReference>
<name>A0A2S2DUS7_9BACT</name>
<dbReference type="PANTHER" id="PTHR38461">
    <property type="entry name" value="4-DEOXY-L-THREO-5-HEXOSULOSE-URONATE KETOL-ISOMERASE"/>
    <property type="match status" value="1"/>
</dbReference>
<evidence type="ECO:0000256" key="5">
    <source>
        <dbReference type="ARBA" id="ARBA00023235"/>
    </source>
</evidence>
<evidence type="ECO:0000313" key="8">
    <source>
        <dbReference type="Proteomes" id="UP000245468"/>
    </source>
</evidence>
<dbReference type="InterPro" id="IPR007045">
    <property type="entry name" value="KduI"/>
</dbReference>
<reference evidence="8" key="1">
    <citation type="submission" date="2018-05" db="EMBL/GenBank/DDBJ databases">
        <title>Pseudarcicella sp. HME7025 Genome sequencing and assembly.</title>
        <authorList>
            <person name="Kim H."/>
            <person name="Kang H."/>
            <person name="Joh K."/>
        </authorList>
    </citation>
    <scope>NUCLEOTIDE SEQUENCE [LARGE SCALE GENOMIC DNA]</scope>
    <source>
        <strain evidence="8">HME7025</strain>
    </source>
</reference>
<feature type="binding site" evidence="6">
    <location>
        <position position="196"/>
    </location>
    <ligand>
        <name>Zn(2+)</name>
        <dbReference type="ChEBI" id="CHEBI:29105"/>
    </ligand>
</feature>
<proteinExistence type="inferred from homology"/>
<dbReference type="EC" id="5.3.1.17" evidence="6"/>
<feature type="binding site" evidence="6">
    <location>
        <position position="243"/>
    </location>
    <ligand>
        <name>Zn(2+)</name>
        <dbReference type="ChEBI" id="CHEBI:29105"/>
    </ligand>
</feature>
<keyword evidence="5 6" id="KW-0413">Isomerase</keyword>
<organism evidence="7 8">
    <name type="scientific">Aquirufa nivalisilvae</name>
    <dbReference type="NCBI Taxonomy" id="2516557"/>
    <lineage>
        <taxon>Bacteria</taxon>
        <taxon>Pseudomonadati</taxon>
        <taxon>Bacteroidota</taxon>
        <taxon>Cytophagia</taxon>
        <taxon>Cytophagales</taxon>
        <taxon>Flectobacillaceae</taxon>
        <taxon>Aquirufa</taxon>
    </lineage>
</organism>
<comment type="similarity">
    <text evidence="2 6">Belongs to the KduI family.</text>
</comment>
<dbReference type="PIRSF" id="PIRSF006625">
    <property type="entry name" value="KduI"/>
    <property type="match status" value="1"/>
</dbReference>
<dbReference type="GO" id="GO:0008270">
    <property type="term" value="F:zinc ion binding"/>
    <property type="evidence" value="ECO:0007669"/>
    <property type="project" value="UniProtKB-UniRule"/>
</dbReference>
<accession>A0A2S2DUS7</accession>
<dbReference type="InterPro" id="IPR021120">
    <property type="entry name" value="KduI/IolB_isomerase"/>
</dbReference>
<comment type="catalytic activity">
    <reaction evidence="1 6">
        <text>5-dehydro-4-deoxy-D-glucuronate = 3-deoxy-D-glycero-2,5-hexodiulosonate</text>
        <dbReference type="Rhea" id="RHEA:23896"/>
        <dbReference type="ChEBI" id="CHEBI:17117"/>
        <dbReference type="ChEBI" id="CHEBI:29071"/>
        <dbReference type="EC" id="5.3.1.17"/>
    </reaction>
</comment>
<dbReference type="GO" id="GO:0008697">
    <property type="term" value="F:4-deoxy-L-threo-5-hexosulose-uronate ketol-isomerase activity"/>
    <property type="evidence" value="ECO:0007669"/>
    <property type="project" value="UniProtKB-UniRule"/>
</dbReference>
<keyword evidence="8" id="KW-1185">Reference proteome</keyword>
<comment type="function">
    <text evidence="6">Catalyzes the isomerization of 5-dehydro-4-deoxy-D-glucuronate to 3-deoxy-D-glycero-2,5-hexodiulosonate.</text>
</comment>
<keyword evidence="3 6" id="KW-0479">Metal-binding</keyword>
<evidence type="ECO:0000256" key="2">
    <source>
        <dbReference type="ARBA" id="ARBA00008086"/>
    </source>
</evidence>
<gene>
    <name evidence="6 7" type="primary">kduI</name>
    <name evidence="7" type="ORF">HME7025_01206</name>
</gene>
<dbReference type="CDD" id="cd20294">
    <property type="entry name" value="cupin_KduI_N"/>
    <property type="match status" value="1"/>
</dbReference>
<dbReference type="Proteomes" id="UP000245468">
    <property type="component" value="Chromosome"/>
</dbReference>
<dbReference type="Gene3D" id="2.60.120.520">
    <property type="entry name" value="pectin degrading enzyme 5-keto 4- deoxyuronate isomerase, domain 1"/>
    <property type="match status" value="1"/>
</dbReference>
<dbReference type="GO" id="GO:0019698">
    <property type="term" value="P:D-galacturonate catabolic process"/>
    <property type="evidence" value="ECO:0007669"/>
    <property type="project" value="TreeGrafter"/>
</dbReference>
<dbReference type="GO" id="GO:0042840">
    <property type="term" value="P:D-glucuronate catabolic process"/>
    <property type="evidence" value="ECO:0007669"/>
    <property type="project" value="TreeGrafter"/>
</dbReference>
<evidence type="ECO:0000256" key="4">
    <source>
        <dbReference type="ARBA" id="ARBA00022833"/>
    </source>
</evidence>
<feature type="binding site" evidence="6">
    <location>
        <position position="201"/>
    </location>
    <ligand>
        <name>Zn(2+)</name>
        <dbReference type="ChEBI" id="CHEBI:29105"/>
    </ligand>
</feature>
<dbReference type="Gene3D" id="2.60.120.10">
    <property type="entry name" value="Jelly Rolls"/>
    <property type="match status" value="1"/>
</dbReference>
<dbReference type="CDD" id="cd20491">
    <property type="entry name" value="cupin_KduI_C"/>
    <property type="match status" value="1"/>
</dbReference>
<dbReference type="NCBIfam" id="NF002091">
    <property type="entry name" value="PRK00924.1"/>
    <property type="match status" value="1"/>
</dbReference>
<feature type="binding site" evidence="6">
    <location>
        <position position="194"/>
    </location>
    <ligand>
        <name>Zn(2+)</name>
        <dbReference type="ChEBI" id="CHEBI:29105"/>
    </ligand>
</feature>
<comment type="cofactor">
    <cofactor evidence="6">
        <name>Zn(2+)</name>
        <dbReference type="ChEBI" id="CHEBI:29105"/>
    </cofactor>
    <text evidence="6">Binds 1 zinc ion per subunit.</text>
</comment>
<evidence type="ECO:0000256" key="3">
    <source>
        <dbReference type="ARBA" id="ARBA00022723"/>
    </source>
</evidence>
<dbReference type="Pfam" id="PF04962">
    <property type="entry name" value="KduI"/>
    <property type="match status" value="1"/>
</dbReference>
<dbReference type="EMBL" id="CP029346">
    <property type="protein sequence ID" value="AWL09069.1"/>
    <property type="molecule type" value="Genomic_DNA"/>
</dbReference>
<dbReference type="InterPro" id="IPR011051">
    <property type="entry name" value="RmlC_Cupin_sf"/>
</dbReference>
<evidence type="ECO:0000313" key="7">
    <source>
        <dbReference type="EMBL" id="AWL09069.1"/>
    </source>
</evidence>
<dbReference type="InterPro" id="IPR014710">
    <property type="entry name" value="RmlC-like_jellyroll"/>
</dbReference>
<keyword evidence="4 6" id="KW-0862">Zinc</keyword>
<dbReference type="UniPathway" id="UPA00545">
    <property type="reaction ID" value="UER00826"/>
</dbReference>
<sequence length="276" mass="31271">MNYRFEASRKEVSTFTNQELRDQFLVENIFEANQIHLTYTIYDRMIIGGAMPVLGEIKLPNPEKLKANFFLERRELGIINVGGPGIVKADGQNFEISKLSAVYLGKGTQDVSFSSVSANEPAQFYLLSSPAHATYPNEKLDRENVVTVNVGSLENSNHRTIYKYIHHDGIQSCQLVMGLTILEPGSIWNTMPAHVHDRRMEAYLYFDVKPGQAVLHLMGETKETKHIWVQNHQAVISPPWSIHSGAGTQNYSFIWGMAGENKDYTDMDFSEITELR</sequence>
<dbReference type="OrthoDB" id="9770644at2"/>
<dbReference type="RefSeq" id="WP_109322775.1">
    <property type="nucleotide sequence ID" value="NZ_CP029346.1"/>
</dbReference>
<dbReference type="HAMAP" id="MF_00687">
    <property type="entry name" value="KduI"/>
    <property type="match status" value="1"/>
</dbReference>